<gene>
    <name evidence="1" type="ORF">EDM21_12705</name>
</gene>
<keyword evidence="2" id="KW-1185">Reference proteome</keyword>
<protein>
    <submittedName>
        <fullName evidence="1">Uncharacterized protein</fullName>
    </submittedName>
</protein>
<dbReference type="Proteomes" id="UP000490800">
    <property type="component" value="Unassembled WGS sequence"/>
</dbReference>
<proteinExistence type="predicted"/>
<evidence type="ECO:0000313" key="2">
    <source>
        <dbReference type="Proteomes" id="UP000490800"/>
    </source>
</evidence>
<organism evidence="1 2">
    <name type="scientific">Paenibacillus lutrae</name>
    <dbReference type="NCBI Taxonomy" id="2078573"/>
    <lineage>
        <taxon>Bacteria</taxon>
        <taxon>Bacillati</taxon>
        <taxon>Bacillota</taxon>
        <taxon>Bacilli</taxon>
        <taxon>Bacillales</taxon>
        <taxon>Paenibacillaceae</taxon>
        <taxon>Paenibacillus</taxon>
    </lineage>
</organism>
<dbReference type="AlphaFoldDB" id="A0A7X3FIK4"/>
<dbReference type="RefSeq" id="WP_157335994.1">
    <property type="nucleotide sequence ID" value="NZ_RHLK01000006.1"/>
</dbReference>
<evidence type="ECO:0000313" key="1">
    <source>
        <dbReference type="EMBL" id="MVP00373.1"/>
    </source>
</evidence>
<name>A0A7X3FIK4_9BACL</name>
<accession>A0A7X3FIK4</accession>
<comment type="caution">
    <text evidence="1">The sequence shown here is derived from an EMBL/GenBank/DDBJ whole genome shotgun (WGS) entry which is preliminary data.</text>
</comment>
<sequence length="69" mass="8201">MYKDGTYKLELYCDVEDSPRIILHLKTWLEVKLAYQILNNTWHVGKKWGLYKKLDGLWEPMDSNALRTG</sequence>
<dbReference type="EMBL" id="RHLK01000006">
    <property type="protein sequence ID" value="MVP00373.1"/>
    <property type="molecule type" value="Genomic_DNA"/>
</dbReference>
<reference evidence="1 2" key="1">
    <citation type="journal article" date="2019" name="Microorganisms">
        <title>Paenibacillus lutrae sp. nov., A Chitinolytic Species Isolated from A River Otter in Castril Natural Park, Granada, Spain.</title>
        <authorList>
            <person name="Rodriguez M."/>
            <person name="Reina J.C."/>
            <person name="Bejar V."/>
            <person name="Llamas I."/>
        </authorList>
    </citation>
    <scope>NUCLEOTIDE SEQUENCE [LARGE SCALE GENOMIC DNA]</scope>
    <source>
        <strain evidence="1 2">N10</strain>
    </source>
</reference>